<dbReference type="STRING" id="338969.Rfer_2517"/>
<reference evidence="2" key="1">
    <citation type="submission" date="2006-02" db="EMBL/GenBank/DDBJ databases">
        <title>Complete sequence of chromosome of Rhodoferax ferrireducens DSM 15236.</title>
        <authorList>
            <person name="Copeland A."/>
            <person name="Lucas S."/>
            <person name="Lapidus A."/>
            <person name="Barry K."/>
            <person name="Detter J.C."/>
            <person name="Glavina del Rio T."/>
            <person name="Hammon N."/>
            <person name="Israni S."/>
            <person name="Pitluck S."/>
            <person name="Brettin T."/>
            <person name="Bruce D."/>
            <person name="Han C."/>
            <person name="Tapia R."/>
            <person name="Gilna P."/>
            <person name="Kiss H."/>
            <person name="Schmutz J."/>
            <person name="Larimer F."/>
            <person name="Land M."/>
            <person name="Kyrpides N."/>
            <person name="Ivanova N."/>
            <person name="Richardson P."/>
        </authorList>
    </citation>
    <scope>NUCLEOTIDE SEQUENCE [LARGE SCALE GENOMIC DNA]</scope>
    <source>
        <strain evidence="2">ATCC BAA-621 / DSM 15236 / T118</strain>
    </source>
</reference>
<protein>
    <recommendedName>
        <fullName evidence="3">AbiV family abortive infection protein</fullName>
    </recommendedName>
</protein>
<evidence type="ECO:0008006" key="3">
    <source>
        <dbReference type="Google" id="ProtNLM"/>
    </source>
</evidence>
<proteinExistence type="predicted"/>
<dbReference type="InterPro" id="IPR030987">
    <property type="entry name" value="AbiV"/>
</dbReference>
<dbReference type="AlphaFoldDB" id="Q21VG9"/>
<dbReference type="eggNOG" id="ENOG502ZK8B">
    <property type="taxonomic scope" value="Bacteria"/>
</dbReference>
<evidence type="ECO:0000313" key="2">
    <source>
        <dbReference type="Proteomes" id="UP000008332"/>
    </source>
</evidence>
<keyword evidence="2" id="KW-1185">Reference proteome</keyword>
<dbReference type="NCBIfam" id="TIGR04498">
    <property type="entry name" value="AbiV_defense"/>
    <property type="match status" value="1"/>
</dbReference>
<gene>
    <name evidence="1" type="ordered locus">Rfer_2517</name>
</gene>
<dbReference type="KEGG" id="rfr:Rfer_2517"/>
<dbReference type="OrthoDB" id="1454114at2"/>
<dbReference type="HOGENOM" id="CLU_1250226_0_0_4"/>
<dbReference type="Pfam" id="PF18728">
    <property type="entry name" value="HEPN_AbiV"/>
    <property type="match status" value="1"/>
</dbReference>
<dbReference type="EMBL" id="CP000267">
    <property type="protein sequence ID" value="ABD70234.1"/>
    <property type="molecule type" value="Genomic_DNA"/>
</dbReference>
<accession>Q21VG9</accession>
<name>Q21VG9_ALBFT</name>
<organism evidence="1 2">
    <name type="scientific">Albidiferax ferrireducens (strain ATCC BAA-621 / DSM 15236 / T118)</name>
    <name type="common">Rhodoferax ferrireducens</name>
    <dbReference type="NCBI Taxonomy" id="338969"/>
    <lineage>
        <taxon>Bacteria</taxon>
        <taxon>Pseudomonadati</taxon>
        <taxon>Pseudomonadota</taxon>
        <taxon>Betaproteobacteria</taxon>
        <taxon>Burkholderiales</taxon>
        <taxon>Comamonadaceae</taxon>
        <taxon>Rhodoferax</taxon>
    </lineage>
</organism>
<sequence>MSRLPQYRNELTSAQVAEGMNRALRNAARLAEDADVLYQQGRIPSAVALSILSIEESGKVSLLRQMALATDLKELQTIWKAYRSHKKKNVLWIFGEMVRNGARNLDQLKPLVDPTSDHPDVLDQMKQLCIYTDCFNNAKWSSPDEVDVAGLAPYLLKIAQILGRGKTVTDEEVQLWRKYLLPVKDAPTEAQKQAVAAWFHEMNLRGLSDATAESVEDFLGPYAAPTQA</sequence>
<dbReference type="RefSeq" id="WP_011464802.1">
    <property type="nucleotide sequence ID" value="NC_007908.1"/>
</dbReference>
<evidence type="ECO:0000313" key="1">
    <source>
        <dbReference type="EMBL" id="ABD70234.1"/>
    </source>
</evidence>
<dbReference type="Proteomes" id="UP000008332">
    <property type="component" value="Chromosome"/>
</dbReference>